<reference evidence="1" key="1">
    <citation type="submission" date="2021-10" db="EMBL/GenBank/DDBJ databases">
        <title>Gramella sp. ASW11-100T, isolated from marine sediment.</title>
        <authorList>
            <person name="Xia C."/>
        </authorList>
    </citation>
    <scope>NUCLEOTIDE SEQUENCE</scope>
    <source>
        <strain evidence="1">ASW11-100</strain>
    </source>
</reference>
<proteinExistence type="predicted"/>
<keyword evidence="2" id="KW-1185">Reference proteome</keyword>
<dbReference type="Proteomes" id="UP001139414">
    <property type="component" value="Unassembled WGS sequence"/>
</dbReference>
<sequence>MKKVLAVIAILLIVFIVLIYWSVSSTNKEFKTCEIKSFEDLENIDFRKHDSVLLAPNSLYEGNILKEFMQGENYRKTWATPIQFPIVFLDTLKGGLTILKEGGGKQTHSLKLVNPQGITFTLRSVAKDPQKLIPEIAEDLGLENIIVDGISAQHPYGAILAAKLSEIVGVLHTHPSMYFLPKQDLLGKYNEKYGNRLYLLEYETESKKNWTSYENVNEIIETKALQELKQKEGKNLSINRAALIRTRLFDLLIGDWDRHAEQWGWVLKENEGKIEAIPLAGDRDNAFFNPGGVIPTIITNKNVEPLVRPFEMKIDHMPGLVYPFDRYFLIDTPKEIYIEQAKALQNALTNAKIDDSFKVWPKEISKLDRAEISEKLRSRRDHLVEYAEAFQSVIQEKGKLNEALKGSEKAEISPELLPCFECGVNSSN</sequence>
<comment type="caution">
    <text evidence="1">The sequence shown here is derived from an EMBL/GenBank/DDBJ whole genome shotgun (WGS) entry which is preliminary data.</text>
</comment>
<name>A0A9X1LI22_9FLAO</name>
<dbReference type="RefSeq" id="WP_229339112.1">
    <property type="nucleotide sequence ID" value="NZ_JAJBZG010000002.1"/>
</dbReference>
<gene>
    <name evidence="1" type="ORF">LGQ90_05790</name>
</gene>
<organism evidence="1 2">
    <name type="scientific">Christiangramia sediminis</name>
    <dbReference type="NCBI Taxonomy" id="2881336"/>
    <lineage>
        <taxon>Bacteria</taxon>
        <taxon>Pseudomonadati</taxon>
        <taxon>Bacteroidota</taxon>
        <taxon>Flavobacteriia</taxon>
        <taxon>Flavobacteriales</taxon>
        <taxon>Flavobacteriaceae</taxon>
        <taxon>Christiangramia</taxon>
    </lineage>
</organism>
<dbReference type="EMBL" id="JAJBZG010000002">
    <property type="protein sequence ID" value="MCB7480775.1"/>
    <property type="molecule type" value="Genomic_DNA"/>
</dbReference>
<evidence type="ECO:0000313" key="2">
    <source>
        <dbReference type="Proteomes" id="UP001139414"/>
    </source>
</evidence>
<evidence type="ECO:0000313" key="1">
    <source>
        <dbReference type="EMBL" id="MCB7480775.1"/>
    </source>
</evidence>
<dbReference type="AlphaFoldDB" id="A0A9X1LI22"/>
<protein>
    <submittedName>
        <fullName evidence="1">Uncharacterized protein</fullName>
    </submittedName>
</protein>
<dbReference type="Gene3D" id="1.10.1070.20">
    <property type="match status" value="1"/>
</dbReference>
<accession>A0A9X1LI22</accession>